<evidence type="ECO:0000313" key="6">
    <source>
        <dbReference type="Proteomes" id="UP000561459"/>
    </source>
</evidence>
<dbReference type="InterPro" id="IPR000700">
    <property type="entry name" value="PAS-assoc_C"/>
</dbReference>
<evidence type="ECO:0000256" key="1">
    <source>
        <dbReference type="SAM" id="Phobius"/>
    </source>
</evidence>
<dbReference type="CDD" id="cd01948">
    <property type="entry name" value="EAL"/>
    <property type="match status" value="1"/>
</dbReference>
<dbReference type="SUPFAM" id="SSF55785">
    <property type="entry name" value="PYP-like sensor domain (PAS domain)"/>
    <property type="match status" value="1"/>
</dbReference>
<accession>A0A7W6FXY3</accession>
<dbReference type="CDD" id="cd01949">
    <property type="entry name" value="GGDEF"/>
    <property type="match status" value="1"/>
</dbReference>
<dbReference type="Pfam" id="PF13426">
    <property type="entry name" value="PAS_9"/>
    <property type="match status" value="1"/>
</dbReference>
<feature type="domain" description="PAC" evidence="2">
    <location>
        <begin position="290"/>
        <end position="344"/>
    </location>
</feature>
<dbReference type="NCBIfam" id="TIGR00254">
    <property type="entry name" value="GGDEF"/>
    <property type="match status" value="1"/>
</dbReference>
<dbReference type="PANTHER" id="PTHR44757:SF2">
    <property type="entry name" value="BIOFILM ARCHITECTURE MAINTENANCE PROTEIN MBAA"/>
    <property type="match status" value="1"/>
</dbReference>
<dbReference type="InterPro" id="IPR029787">
    <property type="entry name" value="Nucleotide_cyclase"/>
</dbReference>
<feature type="transmembrane region" description="Helical" evidence="1">
    <location>
        <begin position="180"/>
        <end position="199"/>
    </location>
</feature>
<protein>
    <submittedName>
        <fullName evidence="5">Diguanylate cyclase (GGDEF)-like protein/PAS domain S-box-containing protein</fullName>
    </submittedName>
</protein>
<dbReference type="Gene3D" id="3.20.20.450">
    <property type="entry name" value="EAL domain"/>
    <property type="match status" value="1"/>
</dbReference>
<feature type="transmembrane region" description="Helical" evidence="1">
    <location>
        <begin position="135"/>
        <end position="168"/>
    </location>
</feature>
<feature type="domain" description="EAL" evidence="3">
    <location>
        <begin position="517"/>
        <end position="767"/>
    </location>
</feature>
<keyword evidence="1" id="KW-0812">Transmembrane</keyword>
<gene>
    <name evidence="5" type="ORF">GGR39_001393</name>
</gene>
<evidence type="ECO:0000259" key="3">
    <source>
        <dbReference type="PROSITE" id="PS50883"/>
    </source>
</evidence>
<dbReference type="InterPro" id="IPR000160">
    <property type="entry name" value="GGDEF_dom"/>
</dbReference>
<dbReference type="Pfam" id="PF00563">
    <property type="entry name" value="EAL"/>
    <property type="match status" value="1"/>
</dbReference>
<dbReference type="InterPro" id="IPR001633">
    <property type="entry name" value="EAL_dom"/>
</dbReference>
<evidence type="ECO:0000259" key="2">
    <source>
        <dbReference type="PROSITE" id="PS50113"/>
    </source>
</evidence>
<dbReference type="Gene3D" id="3.30.70.270">
    <property type="match status" value="1"/>
</dbReference>
<evidence type="ECO:0000259" key="4">
    <source>
        <dbReference type="PROSITE" id="PS50887"/>
    </source>
</evidence>
<dbReference type="SUPFAM" id="SSF141868">
    <property type="entry name" value="EAL domain-like"/>
    <property type="match status" value="1"/>
</dbReference>
<dbReference type="PROSITE" id="PS50883">
    <property type="entry name" value="EAL"/>
    <property type="match status" value="1"/>
</dbReference>
<keyword evidence="6" id="KW-1185">Reference proteome</keyword>
<dbReference type="NCBIfam" id="TIGR00229">
    <property type="entry name" value="sensory_box"/>
    <property type="match status" value="1"/>
</dbReference>
<keyword evidence="1" id="KW-1133">Transmembrane helix</keyword>
<dbReference type="PROSITE" id="PS50113">
    <property type="entry name" value="PAC"/>
    <property type="match status" value="1"/>
</dbReference>
<dbReference type="SUPFAM" id="SSF55073">
    <property type="entry name" value="Nucleotide cyclase"/>
    <property type="match status" value="1"/>
</dbReference>
<dbReference type="SMART" id="SM00052">
    <property type="entry name" value="EAL"/>
    <property type="match status" value="1"/>
</dbReference>
<proteinExistence type="predicted"/>
<dbReference type="EMBL" id="JACIDY010000002">
    <property type="protein sequence ID" value="MBB3939753.1"/>
    <property type="molecule type" value="Genomic_DNA"/>
</dbReference>
<dbReference type="InterPro" id="IPR035965">
    <property type="entry name" value="PAS-like_dom_sf"/>
</dbReference>
<evidence type="ECO:0000313" key="5">
    <source>
        <dbReference type="EMBL" id="MBB3939753.1"/>
    </source>
</evidence>
<dbReference type="InterPro" id="IPR000014">
    <property type="entry name" value="PAS"/>
</dbReference>
<dbReference type="PANTHER" id="PTHR44757">
    <property type="entry name" value="DIGUANYLATE CYCLASE DGCP"/>
    <property type="match status" value="1"/>
</dbReference>
<dbReference type="InterPro" id="IPR035919">
    <property type="entry name" value="EAL_sf"/>
</dbReference>
<feature type="transmembrane region" description="Helical" evidence="1">
    <location>
        <begin position="70"/>
        <end position="88"/>
    </location>
</feature>
<reference evidence="5 6" key="1">
    <citation type="submission" date="2020-08" db="EMBL/GenBank/DDBJ databases">
        <title>Genomic Encyclopedia of Type Strains, Phase IV (KMG-IV): sequencing the most valuable type-strain genomes for metagenomic binning, comparative biology and taxonomic classification.</title>
        <authorList>
            <person name="Goeker M."/>
        </authorList>
    </citation>
    <scope>NUCLEOTIDE SEQUENCE [LARGE SCALE GENOMIC DNA]</scope>
    <source>
        <strain evidence="5 6">DSM 27568</strain>
    </source>
</reference>
<feature type="domain" description="GGDEF" evidence="4">
    <location>
        <begin position="375"/>
        <end position="508"/>
    </location>
</feature>
<comment type="caution">
    <text evidence="5">The sequence shown here is derived from an EMBL/GenBank/DDBJ whole genome shotgun (WGS) entry which is preliminary data.</text>
</comment>
<dbReference type="PROSITE" id="PS50887">
    <property type="entry name" value="GGDEF"/>
    <property type="match status" value="1"/>
</dbReference>
<dbReference type="Pfam" id="PF00990">
    <property type="entry name" value="GGDEF"/>
    <property type="match status" value="1"/>
</dbReference>
<organism evidence="5 6">
    <name type="scientific">Novosphingobium fluoreni</name>
    <dbReference type="NCBI Taxonomy" id="1391222"/>
    <lineage>
        <taxon>Bacteria</taxon>
        <taxon>Pseudomonadati</taxon>
        <taxon>Pseudomonadota</taxon>
        <taxon>Alphaproteobacteria</taxon>
        <taxon>Sphingomonadales</taxon>
        <taxon>Sphingomonadaceae</taxon>
        <taxon>Novosphingobium</taxon>
    </lineage>
</organism>
<feature type="transmembrane region" description="Helical" evidence="1">
    <location>
        <begin position="108"/>
        <end position="129"/>
    </location>
</feature>
<dbReference type="AlphaFoldDB" id="A0A7W6FXY3"/>
<sequence length="773" mass="84860">MMLSIRPFLNRLGRSPVFRQDLIRHDVPARDGDWFIRSRVQQFARYPWLLADGLRGLISLALMITAPTAALVLTGVSLLVLMAGELVLRRTLATPLANPQSRLSQIQAFLLARGVAWALIVSVMVRYAGTDIGVTVALCVASLLFDLLFTLALPIAGVAAASLVIIGLSSGLVATPGTHAGIVLPMAALSIVALHYALFHLYNLFATRQLGARQLSVANDTIRSLLTQYDEHGADALVEVDREGLLVRPSQRLCELLGRTADELSGSPLSTLFEAGLDRSALLGSVSRRQQFRHMLVPLRIRGERHWWSISGCPVFDADDQEEGFRCFVHDVTEQRVNEERIRIMAMRDNLTGLVNRAVFTERLGEVLARSSPEAMAGVLFIDLDSFKLVNDTYGHAAGDTVLIEAARRLEGLLGVRMVAARLGGDEFAVLAWNVTDPADMEVLGNAIVAELSRPVVRDDAILPCGASVGIALAPEHGRTGETVLRAADLALYEAKSRGRAISVMFHPQLLTELQERRELEMSLRVALERGELVMWYQPLLDIGTRRTVGYEALIRWNHPTRGIIEPSNFIPLAEEAGLIGAIGEWALREALAEAATWHDDLSIAVNVSPAQMRGDAVLKQVVSALAATGVAPERLELEITETLLMEDCEMHLRTLHRLRALGVRIALDDFGTGYSSLNYLRRFPFDKLKVDRSFVSDIVEETDSGAIVETVLNLARKFDMKTTAEGIESEAQLAKLDAMGCSQAQGFLFDKPLPAEGIPPEHRKSLRRLQIA</sequence>
<dbReference type="InterPro" id="IPR043128">
    <property type="entry name" value="Rev_trsase/Diguanyl_cyclase"/>
</dbReference>
<name>A0A7W6FXY3_9SPHN</name>
<dbReference type="InterPro" id="IPR052155">
    <property type="entry name" value="Biofilm_reg_signaling"/>
</dbReference>
<dbReference type="Proteomes" id="UP000561459">
    <property type="component" value="Unassembled WGS sequence"/>
</dbReference>
<keyword evidence="1" id="KW-0472">Membrane</keyword>
<dbReference type="Gene3D" id="3.30.450.20">
    <property type="entry name" value="PAS domain"/>
    <property type="match status" value="1"/>
</dbReference>
<dbReference type="CDD" id="cd00130">
    <property type="entry name" value="PAS"/>
    <property type="match status" value="1"/>
</dbReference>
<dbReference type="SMART" id="SM00267">
    <property type="entry name" value="GGDEF"/>
    <property type="match status" value="1"/>
</dbReference>